<dbReference type="KEGG" id="ehx:EMIHUDRAFT_124307"/>
<gene>
    <name evidence="2" type="ORF">EMIHUDRAFT_124307</name>
</gene>
<feature type="region of interest" description="Disordered" evidence="1">
    <location>
        <begin position="64"/>
        <end position="150"/>
    </location>
</feature>
<name>R1BYY5_EMIHU</name>
<evidence type="ECO:0000256" key="1">
    <source>
        <dbReference type="SAM" id="MobiDB-lite"/>
    </source>
</evidence>
<proteinExistence type="predicted"/>
<evidence type="ECO:0000313" key="2">
    <source>
        <dbReference type="EMBL" id="EOD15453.1"/>
    </source>
</evidence>
<feature type="compositionally biased region" description="Low complexity" evidence="1">
    <location>
        <begin position="64"/>
        <end position="74"/>
    </location>
</feature>
<dbReference type="EMBL" id="KB867043">
    <property type="protein sequence ID" value="EOD15453.1"/>
    <property type="molecule type" value="Genomic_DNA"/>
</dbReference>
<dbReference type="HOGENOM" id="CLU_576971_0_0_1"/>
<feature type="compositionally biased region" description="Gly residues" evidence="1">
    <location>
        <begin position="403"/>
        <end position="419"/>
    </location>
</feature>
<feature type="compositionally biased region" description="Pro residues" evidence="1">
    <location>
        <begin position="116"/>
        <end position="130"/>
    </location>
</feature>
<feature type="compositionally biased region" description="Gly residues" evidence="1">
    <location>
        <begin position="446"/>
        <end position="475"/>
    </location>
</feature>
<feature type="region of interest" description="Disordered" evidence="1">
    <location>
        <begin position="386"/>
        <end position="475"/>
    </location>
</feature>
<feature type="non-terminal residue" evidence="2">
    <location>
        <position position="1"/>
    </location>
</feature>
<feature type="compositionally biased region" description="Pro residues" evidence="1">
    <location>
        <begin position="78"/>
        <end position="87"/>
    </location>
</feature>
<organism evidence="2">
    <name type="scientific">Emiliania huxleyi</name>
    <name type="common">Coccolithophore</name>
    <name type="synonym">Pontosphaera huxleyi</name>
    <dbReference type="NCBI Taxonomy" id="2903"/>
    <lineage>
        <taxon>Eukaryota</taxon>
        <taxon>Haptista</taxon>
        <taxon>Haptophyta</taxon>
        <taxon>Prymnesiophyceae</taxon>
        <taxon>Isochrysidales</taxon>
        <taxon>Noelaerhabdaceae</taxon>
        <taxon>Emiliania</taxon>
    </lineage>
</organism>
<reference evidence="2" key="1">
    <citation type="submission" date="2012-07" db="EMBL/GenBank/DDBJ databases">
        <title>Genome variability drives Emilianias global distribution.</title>
        <authorList>
            <consortium name="DOE Joint Genome Institute"/>
            <person name="Read B."/>
            <person name="Kegel J."/>
            <person name="Klute M."/>
            <person name="Kuo A."/>
            <person name="Lefebvre S.C."/>
            <person name="Maumus F."/>
            <person name="Mayer C."/>
            <person name="Miller J."/>
            <person name="Allen A."/>
            <person name="Bidle K."/>
            <person name="Borodovsky M."/>
            <person name="Bowler C."/>
            <person name="Brownlee C."/>
            <person name="Claverie J.-M."/>
            <person name="Cock M."/>
            <person name="De Vargas C."/>
            <person name="Elias M."/>
            <person name="Frickenhaus S."/>
            <person name="Gladyshev V.N."/>
            <person name="Gonzalez K."/>
            <person name="Guda C."/>
            <person name="Hadaegh A."/>
            <person name="Herman E."/>
            <person name="Iglesias-Rodriguez D."/>
            <person name="Jones B."/>
            <person name="Lawson T."/>
            <person name="Leese F."/>
            <person name="Lin Y.-C."/>
            <person name="Lindquist E."/>
            <person name="Lobanov A."/>
            <person name="Lucas S."/>
            <person name="Malik S.-H.B."/>
            <person name="Marsh M.E."/>
            <person name="Mock T."/>
            <person name="Monier A."/>
            <person name="Moreau H."/>
            <person name="Mueller-Roeber B."/>
            <person name="Napier J."/>
            <person name="Ogata H."/>
            <person name="Parker M."/>
            <person name="Probert I."/>
            <person name="Quesneville H."/>
            <person name="Raines C."/>
            <person name="Rensing S."/>
            <person name="Riano-Pachon D.M."/>
            <person name="Richier S."/>
            <person name="Rokitta S."/>
            <person name="Salamov A."/>
            <person name="Sarno A.F."/>
            <person name="Schmutz J."/>
            <person name="Schroeder D."/>
            <person name="Shiraiwa Y."/>
            <person name="Soanes D.M."/>
            <person name="Valentin K."/>
            <person name="Van Der Giezen M."/>
            <person name="Van Der Peer Y."/>
            <person name="Vardi A."/>
            <person name="Verret F."/>
            <person name="Von Dassow P."/>
            <person name="Wheeler G."/>
            <person name="Williams B."/>
            <person name="Wilson W."/>
            <person name="Wolfe G."/>
            <person name="Wurch L.L."/>
            <person name="Young J."/>
            <person name="Dacks J.B."/>
            <person name="Delwiche C.F."/>
            <person name="Dyhrman S."/>
            <person name="Glockner G."/>
            <person name="John U."/>
            <person name="Richards T."/>
            <person name="Worden A.Z."/>
            <person name="Zhang X."/>
            <person name="Grigoriev I.V."/>
        </authorList>
    </citation>
    <scope>NUCLEOTIDE SEQUENCE</scope>
    <source>
        <strain evidence="2">CCMP1516</strain>
    </source>
</reference>
<feature type="non-terminal residue" evidence="2">
    <location>
        <position position="475"/>
    </location>
</feature>
<accession>R1BYY5</accession>
<dbReference type="AlphaFoldDB" id="R1BYY5"/>
<protein>
    <submittedName>
        <fullName evidence="2">Uncharacterized protein</fullName>
    </submittedName>
</protein>
<sequence length="475" mass="47213">NTAAQAAAAAAAEAAKAEAAAEAAAAAAAAASARVIERDGYFSDELSDFEQELEAAWHAAIASSAASAAAAAAGQAGGPPPPPPPPGAQRRMHRPTDQQAGSRTGGTHGMFCAASPSPPPSPSPLSPPPGAQRRMHRPADQQAGSRTGGTHGMFCAGGARARVVPTRVGPSRFSACPLRVGEYEMQPLTMPASEAMGSSLRCFVYHHVDGPGHILIVGECVVLKGLGVPHQFGLYYGGSRTGQTFAFPADFLGMFDGETIDEVTTECTRGEAERLMLNRDGRGGQAPSAYCILLRRAGWCADEPTLTPGWRLVEIDRRSPLAYANSCHGTGRDSTFAVDQKGAAEVISSNSGFPMGALPATTTQLTAASALLLNYALPPTPVGATRVGDVAPSPPGSPPNTGCDGGGGGGSGDSPGGGQPAPLRQHSPMSVDGGSDGDGGSDSDGGDGGSDGDGGDGGGGGGGGDGSGGDCGDGG</sequence>
<dbReference type="GeneID" id="17261603"/>
<dbReference type="RefSeq" id="XP_005767882.1">
    <property type="nucleotide sequence ID" value="XM_005767825.1"/>
</dbReference>